<dbReference type="Gene3D" id="3.40.50.150">
    <property type="entry name" value="Vaccinia Virus protein VP39"/>
    <property type="match status" value="1"/>
</dbReference>
<feature type="region of interest" description="Disordered" evidence="8">
    <location>
        <begin position="483"/>
        <end position="508"/>
    </location>
</feature>
<feature type="compositionally biased region" description="Basic and acidic residues" evidence="8">
    <location>
        <begin position="306"/>
        <end position="317"/>
    </location>
</feature>
<dbReference type="Gene3D" id="1.10.8.100">
    <property type="entry name" value="Ribosomal RNA adenine dimethylase-like, domain 2"/>
    <property type="match status" value="1"/>
</dbReference>
<dbReference type="InterPro" id="IPR023165">
    <property type="entry name" value="rRNA_Ade_diMease-like_C"/>
</dbReference>
<gene>
    <name evidence="9" type="ORF">B9Z19DRAFT_962998</name>
</gene>
<dbReference type="SUPFAM" id="SSF53335">
    <property type="entry name" value="S-adenosyl-L-methionine-dependent methyltransferases"/>
    <property type="match status" value="2"/>
</dbReference>
<evidence type="ECO:0000256" key="2">
    <source>
        <dbReference type="ARBA" id="ARBA00022603"/>
    </source>
</evidence>
<dbReference type="InterPro" id="IPR029063">
    <property type="entry name" value="SAM-dependent_MTases_sf"/>
</dbReference>
<comment type="subcellular location">
    <subcellularLocation>
        <location evidence="1">Mitochondrion</location>
    </subcellularLocation>
</comment>
<feature type="region of interest" description="Disordered" evidence="8">
    <location>
        <begin position="298"/>
        <end position="322"/>
    </location>
</feature>
<dbReference type="GO" id="GO:0008168">
    <property type="term" value="F:methyltransferase activity"/>
    <property type="evidence" value="ECO:0007669"/>
    <property type="project" value="UniProtKB-KW"/>
</dbReference>
<proteinExistence type="inferred from homology"/>
<comment type="caution">
    <text evidence="9">The sequence shown here is derived from an EMBL/GenBank/DDBJ whole genome shotgun (WGS) entry which is preliminary data.</text>
</comment>
<dbReference type="PANTHER" id="PTHR11727:SF17">
    <property type="entry name" value="DIMETHYLADENOSINE TRANSFERASE 1, MITOCHONDRIAL"/>
    <property type="match status" value="1"/>
</dbReference>
<dbReference type="GO" id="GO:0034245">
    <property type="term" value="C:mitochondrial DNA-directed RNA polymerase complex"/>
    <property type="evidence" value="ECO:0007669"/>
    <property type="project" value="TreeGrafter"/>
</dbReference>
<evidence type="ECO:0000256" key="8">
    <source>
        <dbReference type="SAM" id="MobiDB-lite"/>
    </source>
</evidence>
<evidence type="ECO:0000313" key="10">
    <source>
        <dbReference type="Proteomes" id="UP000244722"/>
    </source>
</evidence>
<dbReference type="GO" id="GO:0003723">
    <property type="term" value="F:RNA binding"/>
    <property type="evidence" value="ECO:0007669"/>
    <property type="project" value="UniProtKB-KW"/>
</dbReference>
<dbReference type="AlphaFoldDB" id="A0A2T7A761"/>
<dbReference type="OrthoDB" id="16079at2759"/>
<dbReference type="Pfam" id="PF00398">
    <property type="entry name" value="RrnaAD"/>
    <property type="match status" value="1"/>
</dbReference>
<keyword evidence="2 7" id="KW-0489">Methyltransferase</keyword>
<dbReference type="GO" id="GO:0032259">
    <property type="term" value="P:methylation"/>
    <property type="evidence" value="ECO:0007669"/>
    <property type="project" value="UniProtKB-KW"/>
</dbReference>
<feature type="compositionally biased region" description="Basic and acidic residues" evidence="8">
    <location>
        <begin position="378"/>
        <end position="390"/>
    </location>
</feature>
<evidence type="ECO:0000313" key="9">
    <source>
        <dbReference type="EMBL" id="PUU83562.1"/>
    </source>
</evidence>
<evidence type="ECO:0000256" key="4">
    <source>
        <dbReference type="ARBA" id="ARBA00022691"/>
    </source>
</evidence>
<comment type="similarity">
    <text evidence="7">Belongs to the class I-like SAM-binding methyltransferase superfamily. rRNA adenine N(6)-methyltransferase family.</text>
</comment>
<dbReference type="Proteomes" id="UP000244722">
    <property type="component" value="Unassembled WGS sequence"/>
</dbReference>
<accession>A0A2T7A761</accession>
<evidence type="ECO:0000256" key="1">
    <source>
        <dbReference type="ARBA" id="ARBA00004173"/>
    </source>
</evidence>
<evidence type="ECO:0000256" key="3">
    <source>
        <dbReference type="ARBA" id="ARBA00022679"/>
    </source>
</evidence>
<keyword evidence="3 7" id="KW-0808">Transferase</keyword>
<dbReference type="GO" id="GO:0005759">
    <property type="term" value="C:mitochondrial matrix"/>
    <property type="evidence" value="ECO:0007669"/>
    <property type="project" value="TreeGrafter"/>
</dbReference>
<keyword evidence="7" id="KW-0698">rRNA processing</keyword>
<dbReference type="PANTHER" id="PTHR11727">
    <property type="entry name" value="DIMETHYLADENOSINE TRANSFERASE"/>
    <property type="match status" value="1"/>
</dbReference>
<reference evidence="9 10" key="1">
    <citation type="submission" date="2017-04" db="EMBL/GenBank/DDBJ databases">
        <title>Draft genome sequence of Tuber borchii Vittad., a whitish edible truffle.</title>
        <authorList>
            <consortium name="DOE Joint Genome Institute"/>
            <person name="Murat C."/>
            <person name="Kuo A."/>
            <person name="Barry K.W."/>
            <person name="Clum A."/>
            <person name="Dockter R.B."/>
            <person name="Fauchery L."/>
            <person name="Iotti M."/>
            <person name="Kohler A."/>
            <person name="Labutti K."/>
            <person name="Lindquist E.A."/>
            <person name="Lipzen A."/>
            <person name="Ohm R.A."/>
            <person name="Wang M."/>
            <person name="Grigoriev I.V."/>
            <person name="Zambonelli A."/>
            <person name="Martin F.M."/>
        </authorList>
    </citation>
    <scope>NUCLEOTIDE SEQUENCE [LARGE SCALE GENOMIC DNA]</scope>
    <source>
        <strain evidence="9 10">Tbo3840</strain>
    </source>
</reference>
<evidence type="ECO:0000256" key="7">
    <source>
        <dbReference type="RuleBase" id="RU362106"/>
    </source>
</evidence>
<organism evidence="9 10">
    <name type="scientific">Tuber borchii</name>
    <name type="common">White truffle</name>
    <dbReference type="NCBI Taxonomy" id="42251"/>
    <lineage>
        <taxon>Eukaryota</taxon>
        <taxon>Fungi</taxon>
        <taxon>Dikarya</taxon>
        <taxon>Ascomycota</taxon>
        <taxon>Pezizomycotina</taxon>
        <taxon>Pezizomycetes</taxon>
        <taxon>Pezizales</taxon>
        <taxon>Tuberaceae</taxon>
        <taxon>Tuber</taxon>
    </lineage>
</organism>
<keyword evidence="4 7" id="KW-0949">S-adenosyl-L-methionine</keyword>
<dbReference type="EC" id="2.1.1.-" evidence="7"/>
<comment type="function">
    <text evidence="6">Mitochondrial transcription factor that confers selective promoter recognition on the core subunit of the yeast mitochondrial RNA polymerase. Interacts with DNA in a non-specific manner.</text>
</comment>
<keyword evidence="10" id="KW-1185">Reference proteome</keyword>
<evidence type="ECO:0000256" key="6">
    <source>
        <dbReference type="ARBA" id="ARBA00024915"/>
    </source>
</evidence>
<name>A0A2T7A761_TUBBO</name>
<dbReference type="GO" id="GO:0034246">
    <property type="term" value="F:mitochondrial transcription factor activity"/>
    <property type="evidence" value="ECO:0007669"/>
    <property type="project" value="TreeGrafter"/>
</dbReference>
<keyword evidence="5" id="KW-0694">RNA-binding</keyword>
<dbReference type="GO" id="GO:0006364">
    <property type="term" value="P:rRNA processing"/>
    <property type="evidence" value="ECO:0007669"/>
    <property type="project" value="UniProtKB-KW"/>
</dbReference>
<evidence type="ECO:0000256" key="5">
    <source>
        <dbReference type="ARBA" id="ARBA00022884"/>
    </source>
</evidence>
<dbReference type="InterPro" id="IPR001737">
    <property type="entry name" value="KsgA/Erm"/>
</dbReference>
<sequence>MKAASIFRRSADESIAHLRSLFPTAPGMARPRTLPPSLVNWEICEPILDKLNLAAYKRTTIIDMNPGLGIFSAALHERLKPKQHILLEPEEKFGDSMREFQETYKNSWYVPLDGYNWDTYSELFSKDPLPPPWPDKFPKPEIKTSPSSEGVNADLLFVGQMGKSIRSERLISQFISCCALGTWVQRYGRVRFLLWVTDSIKDRYLPRSIAARARPAATAEAIVDITEVATSDEIRTGKGFHKLPVITQDNVHLEEKKPAPSKRQEIKSEIREEIKLNIKPKLVEDEIKKLVAEELGLPKTRGRPKNLPDKQQKELEKKKKKATAKVRKIVEAIRDGNQPKLPTRLSSEERVRLLDRYDEIRRAFGHKTKAEVAAKILQKEEDRQRRKEGVPRNPGRPRRLPPTDQPATTAELEAIEERIMKNPELWVEGMEHPPWYYQGNKEELRKFVVKLATMRPALRVDPKAMLQPENLYSTMIEEIEEGGGLPERTATGEEPSTTSASVRKEGKSAAQAWEEYEEQWSRRSGVKAQEQGREDQIYAVRNRLLKIYDRPYEPLRVDPKGDFFPHIPMTLLELVPKVPHPFFSAPTSREREKNWLTFEWLLRNLFVLRANSVSSALRSLAPGAENILADLPANQRIQPTRRVRCLRADDLVNLTRAWAKWPFKNPGIQFERYSGRDLRGTKLSVY</sequence>
<dbReference type="EMBL" id="NESQ01000009">
    <property type="protein sequence ID" value="PUU83562.1"/>
    <property type="molecule type" value="Genomic_DNA"/>
</dbReference>
<protein>
    <recommendedName>
        <fullName evidence="7">rRNA adenine N(6)-methyltransferase</fullName>
        <ecNumber evidence="7">2.1.1.-</ecNumber>
    </recommendedName>
</protein>
<feature type="region of interest" description="Disordered" evidence="8">
    <location>
        <begin position="378"/>
        <end position="408"/>
    </location>
</feature>
<dbReference type="GO" id="GO:0006391">
    <property type="term" value="P:transcription initiation at mitochondrial promoter"/>
    <property type="evidence" value="ECO:0007669"/>
    <property type="project" value="TreeGrafter"/>
</dbReference>